<gene>
    <name evidence="2" type="ORF">DFR29_101185</name>
</gene>
<proteinExistence type="predicted"/>
<evidence type="ECO:0000256" key="1">
    <source>
        <dbReference type="SAM" id="Phobius"/>
    </source>
</evidence>
<sequence length="156" mass="16684">MLRATQIPKVRAGGFTLIELLIVIGIIAILAAIAIPSYTQYITRSKLTEAQYALQDYRVRMEQFFQDNRNYGAGANCGVAMTTSTGAARFFDFSCTRSAGPPEAYTATATGRAAQGVGGFVFTITADNTRRTTAVPRGWGTAPLACWVVRKGGGCT</sequence>
<dbReference type="Pfam" id="PF07963">
    <property type="entry name" value="N_methyl"/>
    <property type="match status" value="1"/>
</dbReference>
<name>A0A4R6Z9M5_9GAMM</name>
<dbReference type="GO" id="GO:0043683">
    <property type="term" value="P:type IV pilus assembly"/>
    <property type="evidence" value="ECO:0007669"/>
    <property type="project" value="InterPro"/>
</dbReference>
<evidence type="ECO:0000313" key="3">
    <source>
        <dbReference type="Proteomes" id="UP000295293"/>
    </source>
</evidence>
<protein>
    <submittedName>
        <fullName evidence="2">Type IV pilus assembly protein PilE</fullName>
    </submittedName>
</protein>
<organism evidence="2 3">
    <name type="scientific">Tahibacter aquaticus</name>
    <dbReference type="NCBI Taxonomy" id="520092"/>
    <lineage>
        <taxon>Bacteria</taxon>
        <taxon>Pseudomonadati</taxon>
        <taxon>Pseudomonadota</taxon>
        <taxon>Gammaproteobacteria</taxon>
        <taxon>Lysobacterales</taxon>
        <taxon>Rhodanobacteraceae</taxon>
        <taxon>Tahibacter</taxon>
    </lineage>
</organism>
<dbReference type="InterPro" id="IPR012902">
    <property type="entry name" value="N_methyl_site"/>
</dbReference>
<reference evidence="2 3" key="1">
    <citation type="submission" date="2019-03" db="EMBL/GenBank/DDBJ databases">
        <title>Genomic Encyclopedia of Type Strains, Phase IV (KMG-IV): sequencing the most valuable type-strain genomes for metagenomic binning, comparative biology and taxonomic classification.</title>
        <authorList>
            <person name="Goeker M."/>
        </authorList>
    </citation>
    <scope>NUCLEOTIDE SEQUENCE [LARGE SCALE GENOMIC DNA]</scope>
    <source>
        <strain evidence="2 3">DSM 21667</strain>
    </source>
</reference>
<keyword evidence="1" id="KW-0812">Transmembrane</keyword>
<keyword evidence="1" id="KW-1133">Transmembrane helix</keyword>
<dbReference type="PROSITE" id="PS00409">
    <property type="entry name" value="PROKAR_NTER_METHYL"/>
    <property type="match status" value="1"/>
</dbReference>
<dbReference type="Gene3D" id="3.30.700.10">
    <property type="entry name" value="Glycoprotein, Type 4 Pilin"/>
    <property type="match status" value="1"/>
</dbReference>
<accession>A0A4R6Z9M5</accession>
<dbReference type="NCBIfam" id="TIGR02532">
    <property type="entry name" value="IV_pilin_GFxxxE"/>
    <property type="match status" value="1"/>
</dbReference>
<evidence type="ECO:0000313" key="2">
    <source>
        <dbReference type="EMBL" id="TDR48565.1"/>
    </source>
</evidence>
<dbReference type="OrthoDB" id="5296638at2"/>
<dbReference type="InterPro" id="IPR045584">
    <property type="entry name" value="Pilin-like"/>
</dbReference>
<dbReference type="EMBL" id="SNZH01000001">
    <property type="protein sequence ID" value="TDR48565.1"/>
    <property type="molecule type" value="Genomic_DNA"/>
</dbReference>
<keyword evidence="3" id="KW-1185">Reference proteome</keyword>
<keyword evidence="1" id="KW-0472">Membrane</keyword>
<dbReference type="Proteomes" id="UP000295293">
    <property type="component" value="Unassembled WGS sequence"/>
</dbReference>
<dbReference type="AlphaFoldDB" id="A0A4R6Z9M5"/>
<dbReference type="SUPFAM" id="SSF54523">
    <property type="entry name" value="Pili subunits"/>
    <property type="match status" value="1"/>
</dbReference>
<feature type="transmembrane region" description="Helical" evidence="1">
    <location>
        <begin position="12"/>
        <end position="35"/>
    </location>
</feature>
<dbReference type="Pfam" id="PF16732">
    <property type="entry name" value="ComP_DUS"/>
    <property type="match status" value="1"/>
</dbReference>
<dbReference type="InterPro" id="IPR031982">
    <property type="entry name" value="PilE-like"/>
</dbReference>
<comment type="caution">
    <text evidence="2">The sequence shown here is derived from an EMBL/GenBank/DDBJ whole genome shotgun (WGS) entry which is preliminary data.</text>
</comment>